<organism evidence="12 13">
    <name type="scientific">Acetobacter orleanensis</name>
    <dbReference type="NCBI Taxonomy" id="104099"/>
    <lineage>
        <taxon>Bacteria</taxon>
        <taxon>Pseudomonadati</taxon>
        <taxon>Pseudomonadota</taxon>
        <taxon>Alphaproteobacteria</taxon>
        <taxon>Acetobacterales</taxon>
        <taxon>Acetobacteraceae</taxon>
        <taxon>Acetobacter</taxon>
    </lineage>
</organism>
<dbReference type="SUPFAM" id="SSF52402">
    <property type="entry name" value="Adenine nucleotide alpha hydrolases-like"/>
    <property type="match status" value="1"/>
</dbReference>
<dbReference type="InterPro" id="IPR014729">
    <property type="entry name" value="Rossmann-like_a/b/a_fold"/>
</dbReference>
<feature type="disulfide bond" description="Alternate" evidence="9">
    <location>
        <begin position="99"/>
        <end position="196"/>
    </location>
</feature>
<comment type="function">
    <text evidence="9">Catalyzes the 2-thiolation of uridine at the wobble position (U34) of tRNA, leading to the formation of s(2)U34.</text>
</comment>
<comment type="subcellular location">
    <subcellularLocation>
        <location evidence="9">Cytoplasm</location>
    </subcellularLocation>
</comment>
<dbReference type="GO" id="GO:0005524">
    <property type="term" value="F:ATP binding"/>
    <property type="evidence" value="ECO:0007669"/>
    <property type="project" value="UniProtKB-KW"/>
</dbReference>
<dbReference type="Gene3D" id="3.40.50.620">
    <property type="entry name" value="HUPs"/>
    <property type="match status" value="1"/>
</dbReference>
<dbReference type="GO" id="GO:0005737">
    <property type="term" value="C:cytoplasm"/>
    <property type="evidence" value="ECO:0007669"/>
    <property type="project" value="UniProtKB-SubCell"/>
</dbReference>
<comment type="catalytic activity">
    <reaction evidence="8 9">
        <text>S-sulfanyl-L-cysteinyl-[protein] + uridine(34) in tRNA + AH2 + ATP = 2-thiouridine(34) in tRNA + L-cysteinyl-[protein] + A + AMP + diphosphate + H(+)</text>
        <dbReference type="Rhea" id="RHEA:47032"/>
        <dbReference type="Rhea" id="RHEA-COMP:10131"/>
        <dbReference type="Rhea" id="RHEA-COMP:11726"/>
        <dbReference type="Rhea" id="RHEA-COMP:11727"/>
        <dbReference type="Rhea" id="RHEA-COMP:11728"/>
        <dbReference type="ChEBI" id="CHEBI:13193"/>
        <dbReference type="ChEBI" id="CHEBI:15378"/>
        <dbReference type="ChEBI" id="CHEBI:17499"/>
        <dbReference type="ChEBI" id="CHEBI:29950"/>
        <dbReference type="ChEBI" id="CHEBI:30616"/>
        <dbReference type="ChEBI" id="CHEBI:33019"/>
        <dbReference type="ChEBI" id="CHEBI:61963"/>
        <dbReference type="ChEBI" id="CHEBI:65315"/>
        <dbReference type="ChEBI" id="CHEBI:87170"/>
        <dbReference type="ChEBI" id="CHEBI:456215"/>
        <dbReference type="EC" id="2.8.1.13"/>
    </reaction>
</comment>
<gene>
    <name evidence="9 12" type="primary">mnmA</name>
    <name evidence="12" type="ORF">AOR01nite_11000</name>
</gene>
<evidence type="ECO:0000256" key="2">
    <source>
        <dbReference type="ARBA" id="ARBA00022679"/>
    </source>
</evidence>
<feature type="domain" description="tRNA-specific 2-thiouridylase MnmA-like C-terminal" evidence="10">
    <location>
        <begin position="279"/>
        <end position="351"/>
    </location>
</feature>
<keyword evidence="9" id="KW-0963">Cytoplasm</keyword>
<feature type="binding site" evidence="9">
    <location>
        <begin position="6"/>
        <end position="13"/>
    </location>
    <ligand>
        <name>ATP</name>
        <dbReference type="ChEBI" id="CHEBI:30616"/>
    </ligand>
</feature>
<evidence type="ECO:0000259" key="11">
    <source>
        <dbReference type="Pfam" id="PF20259"/>
    </source>
</evidence>
<dbReference type="Pfam" id="PF03054">
    <property type="entry name" value="tRNA_Me_trans"/>
    <property type="match status" value="1"/>
</dbReference>
<keyword evidence="2 9" id="KW-0808">Transferase</keyword>
<dbReference type="Gene3D" id="2.30.30.280">
    <property type="entry name" value="Adenine nucleotide alpha hydrolases-like domains"/>
    <property type="match status" value="1"/>
</dbReference>
<proteinExistence type="inferred from homology"/>
<evidence type="ECO:0000256" key="7">
    <source>
        <dbReference type="ARBA" id="ARBA00023157"/>
    </source>
</evidence>
<dbReference type="Proteomes" id="UP000317617">
    <property type="component" value="Unassembled WGS sequence"/>
</dbReference>
<comment type="caution">
    <text evidence="9">Lacks conserved residue(s) required for the propagation of feature annotation.</text>
</comment>
<evidence type="ECO:0000313" key="13">
    <source>
        <dbReference type="Proteomes" id="UP000317617"/>
    </source>
</evidence>
<protein>
    <recommendedName>
        <fullName evidence="9">tRNA-specific 2-thiouridylase MnmA</fullName>
        <ecNumber evidence="9">2.8.1.13</ecNumber>
    </recommendedName>
</protein>
<feature type="region of interest" description="Interaction with tRNA" evidence="9">
    <location>
        <begin position="145"/>
        <end position="147"/>
    </location>
</feature>
<feature type="binding site" evidence="9">
    <location>
        <position position="32"/>
    </location>
    <ligand>
        <name>ATP</name>
        <dbReference type="ChEBI" id="CHEBI:30616"/>
    </ligand>
</feature>
<dbReference type="RefSeq" id="WP_048836240.1">
    <property type="nucleotide sequence ID" value="NZ_BJMU01000003.1"/>
</dbReference>
<feature type="active site" description="Cysteine persulfide intermediate" evidence="9">
    <location>
        <position position="196"/>
    </location>
</feature>
<dbReference type="PANTHER" id="PTHR11933">
    <property type="entry name" value="TRNA 5-METHYLAMINOMETHYL-2-THIOURIDYLATE -METHYLTRANSFERASE"/>
    <property type="match status" value="1"/>
</dbReference>
<dbReference type="Pfam" id="PF20258">
    <property type="entry name" value="tRNA_Me_trans_C"/>
    <property type="match status" value="1"/>
</dbReference>
<dbReference type="GO" id="GO:0103016">
    <property type="term" value="F:tRNA-uridine 2-sulfurtransferase activity"/>
    <property type="evidence" value="ECO:0007669"/>
    <property type="project" value="UniProtKB-EC"/>
</dbReference>
<keyword evidence="7 9" id="KW-1015">Disulfide bond</keyword>
<dbReference type="CDD" id="cd01998">
    <property type="entry name" value="MnmA_TRMU-like"/>
    <property type="match status" value="1"/>
</dbReference>
<dbReference type="InterPro" id="IPR004506">
    <property type="entry name" value="MnmA-like"/>
</dbReference>
<dbReference type="InterPro" id="IPR023382">
    <property type="entry name" value="MnmA-like_central_sf"/>
</dbReference>
<reference evidence="12 13" key="1">
    <citation type="submission" date="2019-06" db="EMBL/GenBank/DDBJ databases">
        <title>Whole genome shotgun sequence of Acetobacter orleanensis NBRC 13752.</title>
        <authorList>
            <person name="Hosoyama A."/>
            <person name="Uohara A."/>
            <person name="Ohji S."/>
            <person name="Ichikawa N."/>
        </authorList>
    </citation>
    <scope>NUCLEOTIDE SEQUENCE [LARGE SCALE GENOMIC DNA]</scope>
    <source>
        <strain evidence="12 13">NBRC 13752</strain>
    </source>
</reference>
<dbReference type="NCBIfam" id="NF001138">
    <property type="entry name" value="PRK00143.1"/>
    <property type="match status" value="1"/>
</dbReference>
<evidence type="ECO:0000256" key="8">
    <source>
        <dbReference type="ARBA" id="ARBA00051542"/>
    </source>
</evidence>
<name>A0A4Y3TLK1_9PROT</name>
<feature type="site" description="Interaction with tRNA" evidence="9">
    <location>
        <position position="335"/>
    </location>
</feature>
<keyword evidence="13" id="KW-1185">Reference proteome</keyword>
<evidence type="ECO:0000256" key="3">
    <source>
        <dbReference type="ARBA" id="ARBA00022694"/>
    </source>
</evidence>
<keyword evidence="6 9" id="KW-0694">RNA-binding</keyword>
<evidence type="ECO:0000256" key="9">
    <source>
        <dbReference type="HAMAP-Rule" id="MF_00144"/>
    </source>
</evidence>
<keyword evidence="3 9" id="KW-0819">tRNA processing</keyword>
<dbReference type="PANTHER" id="PTHR11933:SF5">
    <property type="entry name" value="MITOCHONDRIAL TRNA-SPECIFIC 2-THIOURIDYLASE 1"/>
    <property type="match status" value="1"/>
</dbReference>
<evidence type="ECO:0000256" key="5">
    <source>
        <dbReference type="ARBA" id="ARBA00022840"/>
    </source>
</evidence>
<comment type="caution">
    <text evidence="12">The sequence shown here is derived from an EMBL/GenBank/DDBJ whole genome shotgun (WGS) entry which is preliminary data.</text>
</comment>
<dbReference type="AlphaFoldDB" id="A0A4Y3TLK1"/>
<dbReference type="HAMAP" id="MF_00144">
    <property type="entry name" value="tRNA_thiouridyl_MnmA"/>
    <property type="match status" value="1"/>
</dbReference>
<dbReference type="GO" id="GO:0000049">
    <property type="term" value="F:tRNA binding"/>
    <property type="evidence" value="ECO:0007669"/>
    <property type="project" value="UniProtKB-KW"/>
</dbReference>
<sequence length="376" mass="40592">MRILVAMSGGVDSSVVAARLQAEGHEVIGATLQLYDSRGAAKKGACCAGQDIRDARAVADRLGFPHYVIDAERRFKDSVIERFADAYAAGETPVPCVACNQGVKFTDLLGLAKEIGADAMATGHYVRRVEGPNGAELHRPVDEARDQSWFLFATTREQLDFLRFPLGDMPDKAAVRAEAEQFGLVVAGKPDSQDLCFVSDGSYVDLVEKMHPEMAGPGEIVDSTGRVVGQHEGVMRFTVGQSKRLGNAARLDGERQMVVGVEPGRKRVVIGPREGSYVSTLSVRDVNWLVDAPPEGLPCRVQMRAREEPRPARVIPTADGATVLLEEPAMPAPGQACVFYDGSRILGGGFIRRAEARKDIHTDVQKDIQADVNPAA</sequence>
<evidence type="ECO:0000256" key="4">
    <source>
        <dbReference type="ARBA" id="ARBA00022741"/>
    </source>
</evidence>
<dbReference type="InterPro" id="IPR046885">
    <property type="entry name" value="MnmA-like_C"/>
</dbReference>
<feature type="site" description="Interaction with tRNA" evidence="9">
    <location>
        <position position="124"/>
    </location>
</feature>
<dbReference type="EMBL" id="BJMU01000003">
    <property type="protein sequence ID" value="GEB82623.1"/>
    <property type="molecule type" value="Genomic_DNA"/>
</dbReference>
<comment type="similarity">
    <text evidence="9">Belongs to the MnmA/TRMU family.</text>
</comment>
<dbReference type="Gene3D" id="2.40.30.10">
    <property type="entry name" value="Translation factors"/>
    <property type="match status" value="1"/>
</dbReference>
<keyword evidence="1 9" id="KW-0820">tRNA-binding</keyword>
<dbReference type="Pfam" id="PF20259">
    <property type="entry name" value="tRNA_Me_trans_M"/>
    <property type="match status" value="1"/>
</dbReference>
<dbReference type="EC" id="2.8.1.13" evidence="9"/>
<keyword evidence="4 9" id="KW-0547">Nucleotide-binding</keyword>
<feature type="domain" description="tRNA-specific 2-thiouridylase MnmA-like central" evidence="11">
    <location>
        <begin position="210"/>
        <end position="271"/>
    </location>
</feature>
<accession>A0A4Y3TLK1</accession>
<keyword evidence="5 9" id="KW-0067">ATP-binding</keyword>
<dbReference type="STRING" id="104099.AD949_11045"/>
<dbReference type="InterPro" id="IPR046884">
    <property type="entry name" value="MnmA-like_central"/>
</dbReference>
<dbReference type="GO" id="GO:0002143">
    <property type="term" value="P:tRNA wobble position uridine thiolation"/>
    <property type="evidence" value="ECO:0007669"/>
    <property type="project" value="TreeGrafter"/>
</dbReference>
<dbReference type="OrthoDB" id="9800696at2"/>
<evidence type="ECO:0000256" key="1">
    <source>
        <dbReference type="ARBA" id="ARBA00022555"/>
    </source>
</evidence>
<evidence type="ECO:0000256" key="6">
    <source>
        <dbReference type="ARBA" id="ARBA00022884"/>
    </source>
</evidence>
<evidence type="ECO:0000313" key="12">
    <source>
        <dbReference type="EMBL" id="GEB82623.1"/>
    </source>
</evidence>
<feature type="binding site" evidence="9">
    <location>
        <position position="123"/>
    </location>
    <ligand>
        <name>ATP</name>
        <dbReference type="ChEBI" id="CHEBI:30616"/>
    </ligand>
</feature>
<feature type="active site" description="Nucleophile" evidence="9">
    <location>
        <position position="99"/>
    </location>
</feature>
<dbReference type="NCBIfam" id="TIGR00420">
    <property type="entry name" value="trmU"/>
    <property type="match status" value="1"/>
</dbReference>
<evidence type="ECO:0000259" key="10">
    <source>
        <dbReference type="Pfam" id="PF20258"/>
    </source>
</evidence>